<comment type="caution">
    <text evidence="7">The sequence shown here is derived from an EMBL/GenBank/DDBJ whole genome shotgun (WGS) entry which is preliminary data.</text>
</comment>
<keyword evidence="3" id="KW-0560">Oxidoreductase</keyword>
<dbReference type="Pfam" id="PF19112">
    <property type="entry name" value="VanA_C"/>
    <property type="match status" value="1"/>
</dbReference>
<dbReference type="GO" id="GO:0051537">
    <property type="term" value="F:2 iron, 2 sulfur cluster binding"/>
    <property type="evidence" value="ECO:0007669"/>
    <property type="project" value="UniProtKB-KW"/>
</dbReference>
<dbReference type="InterPro" id="IPR015881">
    <property type="entry name" value="ARHD_Rieske_2Fe_2S"/>
</dbReference>
<keyword evidence="2" id="KW-0479">Metal-binding</keyword>
<keyword evidence="7" id="KW-0223">Dioxygenase</keyword>
<name>A0A399J782_9RHOB</name>
<dbReference type="GO" id="GO:0051213">
    <property type="term" value="F:dioxygenase activity"/>
    <property type="evidence" value="ECO:0007669"/>
    <property type="project" value="UniProtKB-KW"/>
</dbReference>
<keyword evidence="4" id="KW-0408">Iron</keyword>
<dbReference type="PROSITE" id="PS00570">
    <property type="entry name" value="RING_HYDROXYL_ALPHA"/>
    <property type="match status" value="1"/>
</dbReference>
<evidence type="ECO:0000256" key="2">
    <source>
        <dbReference type="ARBA" id="ARBA00022723"/>
    </source>
</evidence>
<dbReference type="Pfam" id="PF00355">
    <property type="entry name" value="Rieske"/>
    <property type="match status" value="1"/>
</dbReference>
<dbReference type="OrthoDB" id="9800776at2"/>
<keyword evidence="8" id="KW-1185">Reference proteome</keyword>
<evidence type="ECO:0000256" key="4">
    <source>
        <dbReference type="ARBA" id="ARBA00023004"/>
    </source>
</evidence>
<evidence type="ECO:0000256" key="3">
    <source>
        <dbReference type="ARBA" id="ARBA00023002"/>
    </source>
</evidence>
<dbReference type="InterPro" id="IPR036922">
    <property type="entry name" value="Rieske_2Fe-2S_sf"/>
</dbReference>
<dbReference type="SUPFAM" id="SSF50022">
    <property type="entry name" value="ISP domain"/>
    <property type="match status" value="1"/>
</dbReference>
<dbReference type="SUPFAM" id="SSF55961">
    <property type="entry name" value="Bet v1-like"/>
    <property type="match status" value="1"/>
</dbReference>
<dbReference type="InterPro" id="IPR017941">
    <property type="entry name" value="Rieske_2Fe-2S"/>
</dbReference>
<dbReference type="PANTHER" id="PTHR21266:SF60">
    <property type="entry name" value="3-KETOSTEROID-9-ALPHA-MONOOXYGENASE, OXYGENASE COMPONENT"/>
    <property type="match status" value="1"/>
</dbReference>
<feature type="domain" description="Rieske" evidence="6">
    <location>
        <begin position="23"/>
        <end position="127"/>
    </location>
</feature>
<gene>
    <name evidence="7" type="ORF">DL237_03830</name>
</gene>
<evidence type="ECO:0000256" key="1">
    <source>
        <dbReference type="ARBA" id="ARBA00022714"/>
    </source>
</evidence>
<evidence type="ECO:0000259" key="6">
    <source>
        <dbReference type="PROSITE" id="PS51296"/>
    </source>
</evidence>
<dbReference type="Gene3D" id="3.90.380.10">
    <property type="entry name" value="Naphthalene 1,2-dioxygenase Alpha Subunit, Chain A, domain 1"/>
    <property type="match status" value="1"/>
</dbReference>
<dbReference type="RefSeq" id="WP_119397722.1">
    <property type="nucleotide sequence ID" value="NZ_QWJJ01000003.1"/>
</dbReference>
<dbReference type="PROSITE" id="PS51296">
    <property type="entry name" value="RIESKE"/>
    <property type="match status" value="1"/>
</dbReference>
<dbReference type="Gene3D" id="2.102.10.10">
    <property type="entry name" value="Rieske [2Fe-2S] iron-sulphur domain"/>
    <property type="match status" value="1"/>
</dbReference>
<dbReference type="Proteomes" id="UP000265848">
    <property type="component" value="Unassembled WGS sequence"/>
</dbReference>
<dbReference type="InterPro" id="IPR050584">
    <property type="entry name" value="Cholesterol_7-desaturase"/>
</dbReference>
<keyword evidence="5" id="KW-0411">Iron-sulfur</keyword>
<dbReference type="PANTHER" id="PTHR21266">
    <property type="entry name" value="IRON-SULFUR DOMAIN CONTAINING PROTEIN"/>
    <property type="match status" value="1"/>
</dbReference>
<accession>A0A399J782</accession>
<organism evidence="7 8">
    <name type="scientific">Pseudooceanicola sediminis</name>
    <dbReference type="NCBI Taxonomy" id="2211117"/>
    <lineage>
        <taxon>Bacteria</taxon>
        <taxon>Pseudomonadati</taxon>
        <taxon>Pseudomonadota</taxon>
        <taxon>Alphaproteobacteria</taxon>
        <taxon>Rhodobacterales</taxon>
        <taxon>Paracoccaceae</taxon>
        <taxon>Pseudooceanicola</taxon>
    </lineage>
</organism>
<protein>
    <submittedName>
        <fullName evidence="7">Aromatic ring-hydroxylating dioxygenase subunit alpha</fullName>
    </submittedName>
</protein>
<dbReference type="InterPro" id="IPR044043">
    <property type="entry name" value="VanA_C_cat"/>
</dbReference>
<evidence type="ECO:0000313" key="7">
    <source>
        <dbReference type="EMBL" id="RII39842.1"/>
    </source>
</evidence>
<dbReference type="GO" id="GO:0005506">
    <property type="term" value="F:iron ion binding"/>
    <property type="evidence" value="ECO:0007669"/>
    <property type="project" value="InterPro"/>
</dbReference>
<evidence type="ECO:0000256" key="5">
    <source>
        <dbReference type="ARBA" id="ARBA00023014"/>
    </source>
</evidence>
<proteinExistence type="predicted"/>
<evidence type="ECO:0000313" key="8">
    <source>
        <dbReference type="Proteomes" id="UP000265848"/>
    </source>
</evidence>
<reference evidence="7 8" key="1">
    <citation type="submission" date="2018-08" db="EMBL/GenBank/DDBJ databases">
        <title>Pseudooceanicola sediminis CY03 in the family Rhodobacteracea.</title>
        <authorList>
            <person name="Zhang Y.-J."/>
        </authorList>
    </citation>
    <scope>NUCLEOTIDE SEQUENCE [LARGE SCALE GENOMIC DNA]</scope>
    <source>
        <strain evidence="7 8">CY03</strain>
    </source>
</reference>
<dbReference type="EMBL" id="QWJJ01000003">
    <property type="protein sequence ID" value="RII39842.1"/>
    <property type="molecule type" value="Genomic_DNA"/>
</dbReference>
<keyword evidence="1" id="KW-0001">2Fe-2S</keyword>
<dbReference type="AlphaFoldDB" id="A0A399J782"/>
<sequence>MDSAANTRDRVDEYINRGLRGFWVPVAVSVSVKVGKPFATKIAGENLVMWRDGAGKIRCVEDFCPHRGAKLSLGVVQEGNIACRYHGVMVDGTGTVARVPAMPDCALEGRKALTAYSVEECAGAVFIYLPSADRPEAPPFEPPVEFTNGEWEVFPCMTRWDCSYRLSLDNAADPMHAIYLHSDSFTLQYGAKQDTMNLERTEKGFLIERMGQKGVNLDETEVVMDEGTMFFRLDIPYPDGAGPGGPFRIIGFATAIDEHTHHSFFWRCRQVTGLAAESWRFLYRAYLEDRHWFVLEQDRVMLESIPEDSRRREMLYQHDIGVSRLRQMMVRRAKEHFKALDAAEAGKKSA</sequence>